<keyword evidence="3" id="KW-1185">Reference proteome</keyword>
<protein>
    <recommendedName>
        <fullName evidence="1">SET domain-containing protein</fullName>
    </recommendedName>
</protein>
<evidence type="ECO:0000259" key="1">
    <source>
        <dbReference type="PROSITE" id="PS50280"/>
    </source>
</evidence>
<accession>A0ABR3ZWH3</accession>
<organism evidence="2 3">
    <name type="scientific">Stereocaulon virgatum</name>
    <dbReference type="NCBI Taxonomy" id="373712"/>
    <lineage>
        <taxon>Eukaryota</taxon>
        <taxon>Fungi</taxon>
        <taxon>Dikarya</taxon>
        <taxon>Ascomycota</taxon>
        <taxon>Pezizomycotina</taxon>
        <taxon>Lecanoromycetes</taxon>
        <taxon>OSLEUM clade</taxon>
        <taxon>Lecanoromycetidae</taxon>
        <taxon>Lecanorales</taxon>
        <taxon>Lecanorineae</taxon>
        <taxon>Stereocaulaceae</taxon>
        <taxon>Stereocaulon</taxon>
    </lineage>
</organism>
<comment type="caution">
    <text evidence="2">The sequence shown here is derived from an EMBL/GenBank/DDBJ whole genome shotgun (WGS) entry which is preliminary data.</text>
</comment>
<dbReference type="CDD" id="cd20071">
    <property type="entry name" value="SET_SMYD"/>
    <property type="match status" value="1"/>
</dbReference>
<dbReference type="PANTHER" id="PTHR47332">
    <property type="entry name" value="SET DOMAIN-CONTAINING PROTEIN 5"/>
    <property type="match status" value="1"/>
</dbReference>
<dbReference type="Pfam" id="PF00856">
    <property type="entry name" value="SET"/>
    <property type="match status" value="1"/>
</dbReference>
<dbReference type="InterPro" id="IPR001214">
    <property type="entry name" value="SET_dom"/>
</dbReference>
<evidence type="ECO:0000313" key="3">
    <source>
        <dbReference type="Proteomes" id="UP001590950"/>
    </source>
</evidence>
<dbReference type="Proteomes" id="UP001590950">
    <property type="component" value="Unassembled WGS sequence"/>
</dbReference>
<dbReference type="PROSITE" id="PS50280">
    <property type="entry name" value="SET"/>
    <property type="match status" value="1"/>
</dbReference>
<dbReference type="SUPFAM" id="SSF82199">
    <property type="entry name" value="SET domain"/>
    <property type="match status" value="1"/>
</dbReference>
<dbReference type="InterPro" id="IPR053185">
    <property type="entry name" value="SET_domain_protein"/>
</dbReference>
<gene>
    <name evidence="2" type="ORF">N7G274_010225</name>
</gene>
<reference evidence="2 3" key="1">
    <citation type="submission" date="2024-09" db="EMBL/GenBank/DDBJ databases">
        <title>Rethinking Asexuality: The Enigmatic Case of Functional Sexual Genes in Lepraria (Stereocaulaceae).</title>
        <authorList>
            <person name="Doellman M."/>
            <person name="Sun Y."/>
            <person name="Barcenas-Pena A."/>
            <person name="Lumbsch H.T."/>
            <person name="Grewe F."/>
        </authorList>
    </citation>
    <scope>NUCLEOTIDE SEQUENCE [LARGE SCALE GENOMIC DNA]</scope>
    <source>
        <strain evidence="2 3">Mercado 3170</strain>
    </source>
</reference>
<dbReference type="PANTHER" id="PTHR47332:SF2">
    <property type="entry name" value="SET-6"/>
    <property type="match status" value="1"/>
</dbReference>
<feature type="domain" description="SET" evidence="1">
    <location>
        <begin position="1"/>
        <end position="110"/>
    </location>
</feature>
<sequence length="252" mass="28614">MRGSSQDRDLLAKLTAQLQALPPDQQRGFLELQWPLRPQFPLCNRFFANAFDIGNEPDTTPEGAVFLYAAQFNHSCIPSAYWVWDCHIERLTVYAIADIPKGEEIFINYTPLDSTPEERTDTLKNVYGFTCSCPVCSSEALSQKREERRVAADRLHTRLEALEFEGGRREKNWIKAPPGSEKDPLPTILGLIEVYEHAGFPTLALATLYGQASSCYFWRGQSHEERKYKAKQHAVTTCCIGREAAERLIKGR</sequence>
<proteinExistence type="predicted"/>
<dbReference type="EMBL" id="JBEFKJ010000045">
    <property type="protein sequence ID" value="KAL2037098.1"/>
    <property type="molecule type" value="Genomic_DNA"/>
</dbReference>
<dbReference type="InterPro" id="IPR046341">
    <property type="entry name" value="SET_dom_sf"/>
</dbReference>
<evidence type="ECO:0000313" key="2">
    <source>
        <dbReference type="EMBL" id="KAL2037098.1"/>
    </source>
</evidence>
<dbReference type="Gene3D" id="2.170.270.10">
    <property type="entry name" value="SET domain"/>
    <property type="match status" value="1"/>
</dbReference>
<name>A0ABR3ZWH3_9LECA</name>